<keyword evidence="3" id="KW-0964">Secreted</keyword>
<evidence type="ECO:0000256" key="2">
    <source>
        <dbReference type="ARBA" id="ARBA00006370"/>
    </source>
</evidence>
<evidence type="ECO:0000256" key="4">
    <source>
        <dbReference type="ARBA" id="ARBA00022729"/>
    </source>
</evidence>
<keyword evidence="5" id="KW-1015">Disulfide bond</keyword>
<dbReference type="InterPro" id="IPR039670">
    <property type="entry name" value="NPC2-like"/>
</dbReference>
<evidence type="ECO:0000313" key="9">
    <source>
        <dbReference type="Proteomes" id="UP000183832"/>
    </source>
</evidence>
<accession>A0A1J1J5T6</accession>
<dbReference type="PANTHER" id="PTHR11306:SF68">
    <property type="entry name" value="NPC INTRACELLULAR CHOLESTEROL TRANSPORTER 2"/>
    <property type="match status" value="1"/>
</dbReference>
<dbReference type="Proteomes" id="UP000183832">
    <property type="component" value="Unassembled WGS sequence"/>
</dbReference>
<evidence type="ECO:0000256" key="3">
    <source>
        <dbReference type="ARBA" id="ARBA00022525"/>
    </source>
</evidence>
<keyword evidence="4 6" id="KW-0732">Signal</keyword>
<feature type="chain" id="PRO_5012453047" evidence="6">
    <location>
        <begin position="19"/>
        <end position="154"/>
    </location>
</feature>
<dbReference type="EMBL" id="CVRI01000070">
    <property type="protein sequence ID" value="CRL07140.1"/>
    <property type="molecule type" value="Genomic_DNA"/>
</dbReference>
<dbReference type="FunFam" id="2.60.40.770:FF:000001">
    <property type="entry name" value="NPC intracellular cholesterol transporter 2"/>
    <property type="match status" value="1"/>
</dbReference>
<protein>
    <submittedName>
        <fullName evidence="8">CLUMA_CG020135, isoform A</fullName>
    </submittedName>
</protein>
<dbReference type="GO" id="GO:0032367">
    <property type="term" value="P:intracellular cholesterol transport"/>
    <property type="evidence" value="ECO:0007669"/>
    <property type="project" value="InterPro"/>
</dbReference>
<evidence type="ECO:0000256" key="5">
    <source>
        <dbReference type="ARBA" id="ARBA00023157"/>
    </source>
</evidence>
<dbReference type="InterPro" id="IPR014756">
    <property type="entry name" value="Ig_E-set"/>
</dbReference>
<proteinExistence type="inferred from homology"/>
<dbReference type="CDD" id="cd00916">
    <property type="entry name" value="Npc2_like"/>
    <property type="match status" value="1"/>
</dbReference>
<keyword evidence="9" id="KW-1185">Reference proteome</keyword>
<gene>
    <name evidence="8" type="ORF">CLUMA_CG020135</name>
</gene>
<evidence type="ECO:0000256" key="1">
    <source>
        <dbReference type="ARBA" id="ARBA00004613"/>
    </source>
</evidence>
<comment type="subcellular location">
    <subcellularLocation>
        <location evidence="1">Secreted</location>
    </subcellularLocation>
</comment>
<dbReference type="Pfam" id="PF02221">
    <property type="entry name" value="E1_DerP2_DerF2"/>
    <property type="match status" value="1"/>
</dbReference>
<reference evidence="8 9" key="1">
    <citation type="submission" date="2015-04" db="EMBL/GenBank/DDBJ databases">
        <authorList>
            <person name="Syromyatnikov M.Y."/>
            <person name="Popov V.N."/>
        </authorList>
    </citation>
    <scope>NUCLEOTIDE SEQUENCE [LARGE SCALE GENOMIC DNA]</scope>
</reference>
<dbReference type="InterPro" id="IPR003172">
    <property type="entry name" value="ML_dom"/>
</dbReference>
<dbReference type="GO" id="GO:0005576">
    <property type="term" value="C:extracellular region"/>
    <property type="evidence" value="ECO:0007669"/>
    <property type="project" value="UniProtKB-SubCell"/>
</dbReference>
<dbReference type="AlphaFoldDB" id="A0A1J1J5T6"/>
<name>A0A1J1J5T6_9DIPT</name>
<sequence length="154" mass="17144">MSKVVFLVFVCLVVIVNADTKTKQCKGFRPLQPSEVDVSNCAGGICRLKRRTKATITLKIKPDRDIKDLTTSVQASIGQFYVPFVGVDGTTACNNIFDESGKKTSCPLRKGQTYIYKNSFDVLELYPRIQLVVRWALKSGNADISCFEIDARIV</sequence>
<dbReference type="OrthoDB" id="6332846at2759"/>
<feature type="signal peptide" evidence="6">
    <location>
        <begin position="1"/>
        <end position="18"/>
    </location>
</feature>
<organism evidence="8 9">
    <name type="scientific">Clunio marinus</name>
    <dbReference type="NCBI Taxonomy" id="568069"/>
    <lineage>
        <taxon>Eukaryota</taxon>
        <taxon>Metazoa</taxon>
        <taxon>Ecdysozoa</taxon>
        <taxon>Arthropoda</taxon>
        <taxon>Hexapoda</taxon>
        <taxon>Insecta</taxon>
        <taxon>Pterygota</taxon>
        <taxon>Neoptera</taxon>
        <taxon>Endopterygota</taxon>
        <taxon>Diptera</taxon>
        <taxon>Nematocera</taxon>
        <taxon>Chironomoidea</taxon>
        <taxon>Chironomidae</taxon>
        <taxon>Clunio</taxon>
    </lineage>
</organism>
<dbReference type="SUPFAM" id="SSF81296">
    <property type="entry name" value="E set domains"/>
    <property type="match status" value="1"/>
</dbReference>
<evidence type="ECO:0000313" key="8">
    <source>
        <dbReference type="EMBL" id="CRL07140.1"/>
    </source>
</evidence>
<dbReference type="PANTHER" id="PTHR11306">
    <property type="entry name" value="NIEMANN PICK TYPE C2 PROTEIN NPC2-RELATED"/>
    <property type="match status" value="1"/>
</dbReference>
<dbReference type="Gene3D" id="2.60.40.770">
    <property type="match status" value="1"/>
</dbReference>
<feature type="domain" description="MD-2-related lipid-recognition" evidence="7">
    <location>
        <begin position="22"/>
        <end position="151"/>
    </location>
</feature>
<evidence type="ECO:0000259" key="7">
    <source>
        <dbReference type="SMART" id="SM00737"/>
    </source>
</evidence>
<evidence type="ECO:0000256" key="6">
    <source>
        <dbReference type="SAM" id="SignalP"/>
    </source>
</evidence>
<dbReference type="STRING" id="568069.A0A1J1J5T6"/>
<dbReference type="InterPro" id="IPR033916">
    <property type="entry name" value="ML_Npc2-like"/>
</dbReference>
<comment type="similarity">
    <text evidence="2">Belongs to the NPC2 family.</text>
</comment>
<dbReference type="SMART" id="SM00737">
    <property type="entry name" value="ML"/>
    <property type="match status" value="1"/>
</dbReference>
<dbReference type="GO" id="GO:0032934">
    <property type="term" value="F:sterol binding"/>
    <property type="evidence" value="ECO:0007669"/>
    <property type="project" value="InterPro"/>
</dbReference>